<dbReference type="InterPro" id="IPR007197">
    <property type="entry name" value="rSAM"/>
</dbReference>
<proteinExistence type="inferred from homology"/>
<dbReference type="CDD" id="cd01335">
    <property type="entry name" value="Radical_SAM"/>
    <property type="match status" value="1"/>
</dbReference>
<protein>
    <recommendedName>
        <fullName evidence="2">Heme chaperone HemW</fullName>
    </recommendedName>
</protein>
<dbReference type="Pfam" id="PF04055">
    <property type="entry name" value="Radical_SAM"/>
    <property type="match status" value="1"/>
</dbReference>
<dbReference type="Pfam" id="PF06969">
    <property type="entry name" value="HemN_C"/>
    <property type="match status" value="1"/>
</dbReference>
<dbReference type="GO" id="GO:0004109">
    <property type="term" value="F:coproporphyrinogen oxidase activity"/>
    <property type="evidence" value="ECO:0007669"/>
    <property type="project" value="InterPro"/>
</dbReference>
<feature type="domain" description="Radical SAM core" evidence="3">
    <location>
        <begin position="1"/>
        <end position="230"/>
    </location>
</feature>
<keyword evidence="2" id="KW-0349">Heme</keyword>
<dbReference type="SUPFAM" id="SSF102114">
    <property type="entry name" value="Radical SAM enzymes"/>
    <property type="match status" value="1"/>
</dbReference>
<evidence type="ECO:0000256" key="2">
    <source>
        <dbReference type="RuleBase" id="RU364116"/>
    </source>
</evidence>
<keyword evidence="2" id="KW-0411">Iron-sulfur</keyword>
<comment type="similarity">
    <text evidence="1">Belongs to the anaerobic coproporphyrinogen-III oxidase family. HemW subfamily.</text>
</comment>
<comment type="caution">
    <text evidence="4">The sequence shown here is derived from an EMBL/GenBank/DDBJ whole genome shotgun (WGS) entry which is preliminary data.</text>
</comment>
<dbReference type="GO" id="GO:0051539">
    <property type="term" value="F:4 iron, 4 sulfur cluster binding"/>
    <property type="evidence" value="ECO:0007669"/>
    <property type="project" value="UniProtKB-UniRule"/>
</dbReference>
<sequence length="376" mass="42465">MAGIYIHIPFCKKACTYCDFHFSTSFKYVDEMTDAICTEIRLKKDRITEQIGSIYFGGGTPSVLSAASLQQIFDTLTECFSISANAEITIEANPDDLDAKKINELRQLPINRFSIGIQSFFNEDLVWMNRAHNADEAINCIKRSQDAGFENLSIDLIYGYPLLTDEKLLSNIQTILSLQTPHISAYSLTVEARTALANAIQKGKQTPINEEQSASQFLILTDQLTKNNFEHYEISNYSLPSKYAVHNTNYWKGVPYLGIGPSAHGFDGFNRYINIANNAKYLSALTSQKLAEDIEELSEIDRFNEYIMTSLRTMWGTDLQKITTDFGKNYAEQTFKQIKPFIDNGRLVLNNNIIHLTHEGKLFADGIASELFATDE</sequence>
<keyword evidence="2" id="KW-0479">Metal-binding</keyword>
<dbReference type="EMBL" id="WNXD01000002">
    <property type="protein sequence ID" value="MBB2146681.1"/>
    <property type="molecule type" value="Genomic_DNA"/>
</dbReference>
<dbReference type="InterPro" id="IPR058240">
    <property type="entry name" value="rSAM_sf"/>
</dbReference>
<dbReference type="SFLD" id="SFLDS00029">
    <property type="entry name" value="Radical_SAM"/>
    <property type="match status" value="1"/>
</dbReference>
<evidence type="ECO:0000313" key="5">
    <source>
        <dbReference type="Proteomes" id="UP000601055"/>
    </source>
</evidence>
<keyword evidence="2" id="KW-0408">Iron</keyword>
<keyword evidence="2" id="KW-0143">Chaperone</keyword>
<evidence type="ECO:0000256" key="1">
    <source>
        <dbReference type="ARBA" id="ARBA00006100"/>
    </source>
</evidence>
<dbReference type="RefSeq" id="WP_182923323.1">
    <property type="nucleotide sequence ID" value="NZ_WNXD01000002.1"/>
</dbReference>
<dbReference type="SFLD" id="SFLDG01065">
    <property type="entry name" value="anaerobic_coproporphyrinogen-I"/>
    <property type="match status" value="1"/>
</dbReference>
<dbReference type="Proteomes" id="UP000601055">
    <property type="component" value="Unassembled WGS sequence"/>
</dbReference>
<organism evidence="4 5">
    <name type="scientific">Pedobacter planticolens</name>
    <dbReference type="NCBI Taxonomy" id="2679964"/>
    <lineage>
        <taxon>Bacteria</taxon>
        <taxon>Pseudomonadati</taxon>
        <taxon>Bacteroidota</taxon>
        <taxon>Sphingobacteriia</taxon>
        <taxon>Sphingobacteriales</taxon>
        <taxon>Sphingobacteriaceae</taxon>
        <taxon>Pedobacter</taxon>
    </lineage>
</organism>
<evidence type="ECO:0000313" key="4">
    <source>
        <dbReference type="EMBL" id="MBB2146681.1"/>
    </source>
</evidence>
<dbReference type="PANTHER" id="PTHR13932">
    <property type="entry name" value="COPROPORPHYRINIGEN III OXIDASE"/>
    <property type="match status" value="1"/>
</dbReference>
<keyword evidence="2" id="KW-0949">S-adenosyl-L-methionine</keyword>
<dbReference type="InterPro" id="IPR023404">
    <property type="entry name" value="rSAM_horseshoe"/>
</dbReference>
<dbReference type="SMART" id="SM00729">
    <property type="entry name" value="Elp3"/>
    <property type="match status" value="1"/>
</dbReference>
<dbReference type="SFLD" id="SFLDF00562">
    <property type="entry name" value="HemN-like__clustered_with_heat"/>
    <property type="match status" value="1"/>
</dbReference>
<dbReference type="GO" id="GO:0005737">
    <property type="term" value="C:cytoplasm"/>
    <property type="evidence" value="ECO:0007669"/>
    <property type="project" value="UniProtKB-SubCell"/>
</dbReference>
<comment type="subcellular location">
    <subcellularLocation>
        <location evidence="2">Cytoplasm</location>
    </subcellularLocation>
</comment>
<reference evidence="4" key="1">
    <citation type="submission" date="2019-11" db="EMBL/GenBank/DDBJ databases">
        <title>Description of Pedobacter sp. LMG 31464T.</title>
        <authorList>
            <person name="Carlier A."/>
            <person name="Qi S."/>
            <person name="Vandamme P."/>
        </authorList>
    </citation>
    <scope>NUCLEOTIDE SEQUENCE</scope>
    <source>
        <strain evidence="4">LMG 31464</strain>
    </source>
</reference>
<dbReference type="NCBIfam" id="TIGR00539">
    <property type="entry name" value="hemN_rel"/>
    <property type="match status" value="1"/>
</dbReference>
<dbReference type="InterPro" id="IPR006638">
    <property type="entry name" value="Elp3/MiaA/NifB-like_rSAM"/>
</dbReference>
<dbReference type="SFLD" id="SFLDF00288">
    <property type="entry name" value="HemN-like__clustered_with_nucl"/>
    <property type="match status" value="1"/>
</dbReference>
<dbReference type="InterPro" id="IPR034505">
    <property type="entry name" value="Coproporphyrinogen-III_oxidase"/>
</dbReference>
<dbReference type="AlphaFoldDB" id="A0A923E0X8"/>
<dbReference type="PANTHER" id="PTHR13932:SF5">
    <property type="entry name" value="RADICAL S-ADENOSYL METHIONINE DOMAIN-CONTAINING PROTEIN 1, MITOCHONDRIAL"/>
    <property type="match status" value="1"/>
</dbReference>
<dbReference type="GO" id="GO:0006779">
    <property type="term" value="P:porphyrin-containing compound biosynthetic process"/>
    <property type="evidence" value="ECO:0007669"/>
    <property type="project" value="InterPro"/>
</dbReference>
<accession>A0A923E0X8</accession>
<keyword evidence="2" id="KW-0004">4Fe-4S</keyword>
<keyword evidence="2" id="KW-0963">Cytoplasm</keyword>
<dbReference type="Gene3D" id="3.80.30.20">
    <property type="entry name" value="tm_1862 like domain"/>
    <property type="match status" value="1"/>
</dbReference>
<keyword evidence="5" id="KW-1185">Reference proteome</keyword>
<evidence type="ECO:0000259" key="3">
    <source>
        <dbReference type="PROSITE" id="PS51918"/>
    </source>
</evidence>
<dbReference type="GO" id="GO:0046872">
    <property type="term" value="F:metal ion binding"/>
    <property type="evidence" value="ECO:0007669"/>
    <property type="project" value="UniProtKB-UniRule"/>
</dbReference>
<comment type="function">
    <text evidence="2">Probably acts as a heme chaperone, transferring heme to an unknown acceptor. Binds one molecule of heme per monomer, possibly covalently. Binds 1 [4Fe-4S] cluster. The cluster is coordinated with 3 cysteines and an exchangeable S-adenosyl-L-methionine.</text>
</comment>
<dbReference type="PROSITE" id="PS51918">
    <property type="entry name" value="RADICAL_SAM"/>
    <property type="match status" value="1"/>
</dbReference>
<name>A0A923E0X8_9SPHI</name>
<gene>
    <name evidence="4" type="primary">hemW</name>
    <name evidence="4" type="ORF">GM921_14350</name>
</gene>
<dbReference type="InterPro" id="IPR010723">
    <property type="entry name" value="HemN_C"/>
</dbReference>
<dbReference type="InterPro" id="IPR004559">
    <property type="entry name" value="HemW-like"/>
</dbReference>